<comment type="caution">
    <text evidence="2">The sequence shown here is derived from an EMBL/GenBank/DDBJ whole genome shotgun (WGS) entry which is preliminary data.</text>
</comment>
<gene>
    <name evidence="2" type="ORF">BDZ94DRAFT_1256621</name>
</gene>
<keyword evidence="3" id="KW-1185">Reference proteome</keyword>
<accession>A0A9P5Y6I2</accession>
<evidence type="ECO:0000313" key="3">
    <source>
        <dbReference type="Proteomes" id="UP000807353"/>
    </source>
</evidence>
<protein>
    <recommendedName>
        <fullName evidence="1">Syntaxin N-terminal domain-containing protein</fullName>
    </recommendedName>
</protein>
<dbReference type="AlphaFoldDB" id="A0A9P5Y6I2"/>
<sequence length="91" mass="10091">MQTISPMNSEFDEASTSHFAIGDLQPTTNLQDNTILVLQSSLSLQVFKINTNVQGILKLVDLLGTARDSTGLREALYVHATRKILSRFNKL</sequence>
<dbReference type="Gene3D" id="1.20.58.70">
    <property type="match status" value="1"/>
</dbReference>
<dbReference type="InterPro" id="IPR006011">
    <property type="entry name" value="Syntaxin_N"/>
</dbReference>
<evidence type="ECO:0000313" key="2">
    <source>
        <dbReference type="EMBL" id="KAF9464238.1"/>
    </source>
</evidence>
<proteinExistence type="predicted"/>
<dbReference type="Pfam" id="PF14523">
    <property type="entry name" value="Syntaxin_2"/>
    <property type="match status" value="1"/>
</dbReference>
<name>A0A9P5Y6I2_9AGAR</name>
<organism evidence="2 3">
    <name type="scientific">Collybia nuda</name>
    <dbReference type="NCBI Taxonomy" id="64659"/>
    <lineage>
        <taxon>Eukaryota</taxon>
        <taxon>Fungi</taxon>
        <taxon>Dikarya</taxon>
        <taxon>Basidiomycota</taxon>
        <taxon>Agaricomycotina</taxon>
        <taxon>Agaricomycetes</taxon>
        <taxon>Agaricomycetidae</taxon>
        <taxon>Agaricales</taxon>
        <taxon>Tricholomatineae</taxon>
        <taxon>Clitocybaceae</taxon>
        <taxon>Collybia</taxon>
    </lineage>
</organism>
<dbReference type="OrthoDB" id="364348at2759"/>
<dbReference type="Proteomes" id="UP000807353">
    <property type="component" value="Unassembled WGS sequence"/>
</dbReference>
<dbReference type="EMBL" id="MU150255">
    <property type="protein sequence ID" value="KAF9464238.1"/>
    <property type="molecule type" value="Genomic_DNA"/>
</dbReference>
<feature type="domain" description="Syntaxin N-terminal" evidence="1">
    <location>
        <begin position="39"/>
        <end position="82"/>
    </location>
</feature>
<evidence type="ECO:0000259" key="1">
    <source>
        <dbReference type="Pfam" id="PF14523"/>
    </source>
</evidence>
<dbReference type="GO" id="GO:0016020">
    <property type="term" value="C:membrane"/>
    <property type="evidence" value="ECO:0007669"/>
    <property type="project" value="InterPro"/>
</dbReference>
<reference evidence="2" key="1">
    <citation type="submission" date="2020-11" db="EMBL/GenBank/DDBJ databases">
        <authorList>
            <consortium name="DOE Joint Genome Institute"/>
            <person name="Ahrendt S."/>
            <person name="Riley R."/>
            <person name="Andreopoulos W."/>
            <person name="Labutti K."/>
            <person name="Pangilinan J."/>
            <person name="Ruiz-Duenas F.J."/>
            <person name="Barrasa J.M."/>
            <person name="Sanchez-Garcia M."/>
            <person name="Camarero S."/>
            <person name="Miyauchi S."/>
            <person name="Serrano A."/>
            <person name="Linde D."/>
            <person name="Babiker R."/>
            <person name="Drula E."/>
            <person name="Ayuso-Fernandez I."/>
            <person name="Pacheco R."/>
            <person name="Padilla G."/>
            <person name="Ferreira P."/>
            <person name="Barriuso J."/>
            <person name="Kellner H."/>
            <person name="Castanera R."/>
            <person name="Alfaro M."/>
            <person name="Ramirez L."/>
            <person name="Pisabarro A.G."/>
            <person name="Kuo A."/>
            <person name="Tritt A."/>
            <person name="Lipzen A."/>
            <person name="He G."/>
            <person name="Yan M."/>
            <person name="Ng V."/>
            <person name="Cullen D."/>
            <person name="Martin F."/>
            <person name="Rosso M.-N."/>
            <person name="Henrissat B."/>
            <person name="Hibbett D."/>
            <person name="Martinez A.T."/>
            <person name="Grigoriev I.V."/>
        </authorList>
    </citation>
    <scope>NUCLEOTIDE SEQUENCE</scope>
    <source>
        <strain evidence="2">CBS 247.69</strain>
    </source>
</reference>